<dbReference type="PANTHER" id="PTHR12526">
    <property type="entry name" value="GLYCOSYLTRANSFERASE"/>
    <property type="match status" value="1"/>
</dbReference>
<evidence type="ECO:0000313" key="3">
    <source>
        <dbReference type="EMBL" id="KAL1836253.1"/>
    </source>
</evidence>
<keyword evidence="4" id="KW-1185">Reference proteome</keyword>
<dbReference type="SUPFAM" id="SSF53756">
    <property type="entry name" value="UDP-Glycosyltransferase/glycogen phosphorylase"/>
    <property type="match status" value="1"/>
</dbReference>
<comment type="caution">
    <text evidence="3">The sequence shown here is derived from an EMBL/GenBank/DDBJ whole genome shotgun (WGS) entry which is preliminary data.</text>
</comment>
<gene>
    <name evidence="3" type="ORF">VTJ49DRAFT_5384</name>
</gene>
<accession>A0ABR3V4Q4</accession>
<evidence type="ECO:0000313" key="4">
    <source>
        <dbReference type="Proteomes" id="UP001583172"/>
    </source>
</evidence>
<reference evidence="3 4" key="1">
    <citation type="journal article" date="2024" name="Commun. Biol.">
        <title>Comparative genomic analysis of thermophilic fungi reveals convergent evolutionary adaptations and gene losses.</title>
        <authorList>
            <person name="Steindorff A.S."/>
            <person name="Aguilar-Pontes M.V."/>
            <person name="Robinson A.J."/>
            <person name="Andreopoulos B."/>
            <person name="LaButti K."/>
            <person name="Kuo A."/>
            <person name="Mondo S."/>
            <person name="Riley R."/>
            <person name="Otillar R."/>
            <person name="Haridas S."/>
            <person name="Lipzen A."/>
            <person name="Grimwood J."/>
            <person name="Schmutz J."/>
            <person name="Clum A."/>
            <person name="Reid I.D."/>
            <person name="Moisan M.C."/>
            <person name="Butler G."/>
            <person name="Nguyen T.T.M."/>
            <person name="Dewar K."/>
            <person name="Conant G."/>
            <person name="Drula E."/>
            <person name="Henrissat B."/>
            <person name="Hansel C."/>
            <person name="Singer S."/>
            <person name="Hutchinson M.I."/>
            <person name="de Vries R.P."/>
            <person name="Natvig D.O."/>
            <person name="Powell A.J."/>
            <person name="Tsang A."/>
            <person name="Grigoriev I.V."/>
        </authorList>
    </citation>
    <scope>NUCLEOTIDE SEQUENCE [LARGE SCALE GENOMIC DNA]</scope>
    <source>
        <strain evidence="3 4">CBS 620.91</strain>
    </source>
</reference>
<dbReference type="Pfam" id="PF13692">
    <property type="entry name" value="Glyco_trans_1_4"/>
    <property type="match status" value="1"/>
</dbReference>
<protein>
    <recommendedName>
        <fullName evidence="5">Glycosyltransferase</fullName>
    </recommendedName>
</protein>
<keyword evidence="1" id="KW-0328">Glycosyltransferase</keyword>
<keyword evidence="2" id="KW-0808">Transferase</keyword>
<dbReference type="EMBL" id="JAZGSY010000440">
    <property type="protein sequence ID" value="KAL1836253.1"/>
    <property type="molecule type" value="Genomic_DNA"/>
</dbReference>
<name>A0ABR3V4Q4_HUMIN</name>
<evidence type="ECO:0008006" key="5">
    <source>
        <dbReference type="Google" id="ProtNLM"/>
    </source>
</evidence>
<evidence type="ECO:0000256" key="2">
    <source>
        <dbReference type="ARBA" id="ARBA00022679"/>
    </source>
</evidence>
<evidence type="ECO:0000256" key="1">
    <source>
        <dbReference type="ARBA" id="ARBA00022676"/>
    </source>
</evidence>
<sequence length="465" mass="51938">MAPIRRPAEPQIANRYVGTTRLARSFDPSDPSRGIMKPARTTVETNKPQAFTVITCKMRIFLVQTAHGLYAPSGGYRSNYGFLRQLGAYGHAVGQTCYAFDNEIDDAVAKARANGVDPQVKHLPDVDLGPDFETGTKRLDEKAFLESDALSSSLAALVNLWRTQIADFQPTHVVFNDGLTMKITENMVKMHQHQFKRVCVVHSAEQLPFGPFCGRFSGHCVSAEAENRMIRHVDGVWAVSQGVRDYALNHGGLQTTFMPHSTWTYLDGGRTPQRRDNVQKTEVGLVNPCALKGLPIFIELAKRLPHIRFITWKGWGTKKVHLDELAKLPNVRVEQTTTDTEHDIWDRIKVLLAPSLWLETWGAVITEAQLRGIPVIASDVGGIPEAKLGLPYLVHVRMATGEVDPVTGDYIMPQQDIAPWEAALRSLVDDDTTAYEALADRTARTTVQWIRGLDQHAQEKWLLNM</sequence>
<proteinExistence type="predicted"/>
<organism evidence="3 4">
    <name type="scientific">Humicola insolens</name>
    <name type="common">Soft-rot fungus</name>
    <dbReference type="NCBI Taxonomy" id="85995"/>
    <lineage>
        <taxon>Eukaryota</taxon>
        <taxon>Fungi</taxon>
        <taxon>Dikarya</taxon>
        <taxon>Ascomycota</taxon>
        <taxon>Pezizomycotina</taxon>
        <taxon>Sordariomycetes</taxon>
        <taxon>Sordariomycetidae</taxon>
        <taxon>Sordariales</taxon>
        <taxon>Chaetomiaceae</taxon>
        <taxon>Mycothermus</taxon>
    </lineage>
</organism>
<dbReference type="Proteomes" id="UP001583172">
    <property type="component" value="Unassembled WGS sequence"/>
</dbReference>
<dbReference type="PANTHER" id="PTHR12526:SF510">
    <property type="entry name" value="D-INOSITOL 3-PHOSPHATE GLYCOSYLTRANSFERASE"/>
    <property type="match status" value="1"/>
</dbReference>
<dbReference type="Gene3D" id="3.40.50.2000">
    <property type="entry name" value="Glycogen Phosphorylase B"/>
    <property type="match status" value="1"/>
</dbReference>